<dbReference type="PANTHER" id="PTHR16048:SF3">
    <property type="entry name" value="E3 UBIQUITIN-PROTEIN LIGASE MSL2"/>
    <property type="match status" value="1"/>
</dbReference>
<proteinExistence type="predicted"/>
<feature type="non-terminal residue" evidence="6">
    <location>
        <position position="240"/>
    </location>
</feature>
<dbReference type="GO" id="GO:0061630">
    <property type="term" value="F:ubiquitin protein ligase activity"/>
    <property type="evidence" value="ECO:0007669"/>
    <property type="project" value="InterPro"/>
</dbReference>
<sequence>MSALDLYTQVTRKVFESGPEDQDAWADIYRLLSLLRQALACCVCSGLLVVPMSSTSSKCRHTVCEMCVGQTMRLNSPCAECNSSTAGFTQNLQLRIVLQCYKKICRYLSAPSFQKKWGSLNGCMDITFRDIVVEGSRLADDYRHAEPTSTPSTSSAVPFLAASSSFSSSLASAGVAASSTTVPPQAARVVNRTSAVKAAAVTKSVNGDRTRRVALLNGDVMALAHDHAYAAPYKLIKVPP</sequence>
<evidence type="ECO:0000313" key="6">
    <source>
        <dbReference type="EMBL" id="KAK8775596.1"/>
    </source>
</evidence>
<dbReference type="GO" id="GO:0008270">
    <property type="term" value="F:zinc ion binding"/>
    <property type="evidence" value="ECO:0007669"/>
    <property type="project" value="UniProtKB-KW"/>
</dbReference>
<evidence type="ECO:0000256" key="1">
    <source>
        <dbReference type="ARBA" id="ARBA00022723"/>
    </source>
</evidence>
<evidence type="ECO:0000256" key="2">
    <source>
        <dbReference type="ARBA" id="ARBA00022771"/>
    </source>
</evidence>
<reference evidence="6 7" key="1">
    <citation type="journal article" date="2023" name="Arcadia Sci">
        <title>De novo assembly of a long-read Amblyomma americanum tick genome.</title>
        <authorList>
            <person name="Chou S."/>
            <person name="Poskanzer K.E."/>
            <person name="Rollins M."/>
            <person name="Thuy-Boun P.S."/>
        </authorList>
    </citation>
    <scope>NUCLEOTIDE SEQUENCE [LARGE SCALE GENOMIC DNA]</scope>
    <source>
        <strain evidence="6">F_SG_1</strain>
        <tissue evidence="6">Salivary glands</tissue>
    </source>
</reference>
<keyword evidence="3" id="KW-0862">Zinc</keyword>
<gene>
    <name evidence="6" type="ORF">V5799_031059</name>
</gene>
<evidence type="ECO:0000313" key="7">
    <source>
        <dbReference type="Proteomes" id="UP001321473"/>
    </source>
</evidence>
<dbReference type="SUPFAM" id="SSF57850">
    <property type="entry name" value="RING/U-box"/>
    <property type="match status" value="1"/>
</dbReference>
<dbReference type="GO" id="GO:0072487">
    <property type="term" value="C:MSL complex"/>
    <property type="evidence" value="ECO:0007669"/>
    <property type="project" value="InterPro"/>
</dbReference>
<dbReference type="GO" id="GO:0016567">
    <property type="term" value="P:protein ubiquitination"/>
    <property type="evidence" value="ECO:0007669"/>
    <property type="project" value="TreeGrafter"/>
</dbReference>
<dbReference type="Pfam" id="PF16685">
    <property type="entry name" value="zf-RING_10"/>
    <property type="match status" value="1"/>
</dbReference>
<accession>A0AAQ4ELI4</accession>
<dbReference type="InterPro" id="IPR037922">
    <property type="entry name" value="MSL2"/>
</dbReference>
<dbReference type="InterPro" id="IPR017907">
    <property type="entry name" value="Znf_RING_CS"/>
</dbReference>
<evidence type="ECO:0000256" key="4">
    <source>
        <dbReference type="PROSITE-ProRule" id="PRU00175"/>
    </source>
</evidence>
<feature type="domain" description="RING-type" evidence="5">
    <location>
        <begin position="41"/>
        <end position="82"/>
    </location>
</feature>
<dbReference type="Proteomes" id="UP001321473">
    <property type="component" value="Unassembled WGS sequence"/>
</dbReference>
<keyword evidence="1" id="KW-0479">Metal-binding</keyword>
<dbReference type="InterPro" id="IPR013083">
    <property type="entry name" value="Znf_RING/FYVE/PHD"/>
</dbReference>
<comment type="caution">
    <text evidence="6">The sequence shown here is derived from an EMBL/GenBank/DDBJ whole genome shotgun (WGS) entry which is preliminary data.</text>
</comment>
<dbReference type="PROSITE" id="PS00518">
    <property type="entry name" value="ZF_RING_1"/>
    <property type="match status" value="1"/>
</dbReference>
<evidence type="ECO:0000256" key="3">
    <source>
        <dbReference type="ARBA" id="ARBA00022833"/>
    </source>
</evidence>
<dbReference type="Gene3D" id="3.30.40.10">
    <property type="entry name" value="Zinc/RING finger domain, C3HC4 (zinc finger)"/>
    <property type="match status" value="1"/>
</dbReference>
<keyword evidence="2 4" id="KW-0863">Zinc-finger</keyword>
<dbReference type="InterPro" id="IPR032043">
    <property type="entry name" value="Msl2_Znf-RING"/>
</dbReference>
<protein>
    <recommendedName>
        <fullName evidence="5">RING-type domain-containing protein</fullName>
    </recommendedName>
</protein>
<keyword evidence="7" id="KW-1185">Reference proteome</keyword>
<dbReference type="AlphaFoldDB" id="A0AAQ4ELI4"/>
<dbReference type="PROSITE" id="PS50089">
    <property type="entry name" value="ZF_RING_2"/>
    <property type="match status" value="1"/>
</dbReference>
<evidence type="ECO:0000259" key="5">
    <source>
        <dbReference type="PROSITE" id="PS50089"/>
    </source>
</evidence>
<organism evidence="6 7">
    <name type="scientific">Amblyomma americanum</name>
    <name type="common">Lone star tick</name>
    <dbReference type="NCBI Taxonomy" id="6943"/>
    <lineage>
        <taxon>Eukaryota</taxon>
        <taxon>Metazoa</taxon>
        <taxon>Ecdysozoa</taxon>
        <taxon>Arthropoda</taxon>
        <taxon>Chelicerata</taxon>
        <taxon>Arachnida</taxon>
        <taxon>Acari</taxon>
        <taxon>Parasitiformes</taxon>
        <taxon>Ixodida</taxon>
        <taxon>Ixodoidea</taxon>
        <taxon>Ixodidae</taxon>
        <taxon>Amblyomminae</taxon>
        <taxon>Amblyomma</taxon>
    </lineage>
</organism>
<name>A0AAQ4ELI4_AMBAM</name>
<dbReference type="InterPro" id="IPR001841">
    <property type="entry name" value="Znf_RING"/>
</dbReference>
<dbReference type="PANTHER" id="PTHR16048">
    <property type="entry name" value="MSL2-RELATED"/>
    <property type="match status" value="1"/>
</dbReference>
<dbReference type="EMBL" id="JARKHS020013919">
    <property type="protein sequence ID" value="KAK8775596.1"/>
    <property type="molecule type" value="Genomic_DNA"/>
</dbReference>